<dbReference type="Pfam" id="PF00486">
    <property type="entry name" value="Trans_reg_C"/>
    <property type="match status" value="1"/>
</dbReference>
<evidence type="ECO:0000256" key="2">
    <source>
        <dbReference type="PROSITE-ProRule" id="PRU00339"/>
    </source>
</evidence>
<dbReference type="GO" id="GO:0000160">
    <property type="term" value="P:phosphorelay signal transduction system"/>
    <property type="evidence" value="ECO:0007669"/>
    <property type="project" value="InterPro"/>
</dbReference>
<dbReference type="InterPro" id="IPR019734">
    <property type="entry name" value="TPR_rpt"/>
</dbReference>
<evidence type="ECO:0000313" key="6">
    <source>
        <dbReference type="EMBL" id="ASP38702.1"/>
    </source>
</evidence>
<evidence type="ECO:0000313" key="7">
    <source>
        <dbReference type="Proteomes" id="UP000202440"/>
    </source>
</evidence>
<evidence type="ECO:0000259" key="5">
    <source>
        <dbReference type="PROSITE" id="PS51755"/>
    </source>
</evidence>
<name>A0A222FJ78_9GAMM</name>
<dbReference type="AlphaFoldDB" id="A0A222FJ78"/>
<evidence type="ECO:0000256" key="4">
    <source>
        <dbReference type="SAM" id="MobiDB-lite"/>
    </source>
</evidence>
<dbReference type="KEGG" id="bsan:CHH28_08415"/>
<dbReference type="GO" id="GO:0006355">
    <property type="term" value="P:regulation of DNA-templated transcription"/>
    <property type="evidence" value="ECO:0007669"/>
    <property type="project" value="InterPro"/>
</dbReference>
<sequence>MSYYHFAGWQFDPHSGELKNADTTSQLRHKVASLLSYLLQHRQRIISKEELLNQLWQHGEFRENALTQSVRELRKALGDQAQQPTFIRTFPQRGYQWICPVSASPGSNALEADTSATESDSSKALPAHGLPEQVRPEQIRPEQAQPDKAQAEKAAPENSIADTRPLFSKGVRARLPQLSLVTVALLALIVLVSWWPTPDVSGAEEGVLILPFSNQTGDNSQDWVQLGLADMVFVALQQRSQHRLIAPHQARQWLAQSGVVLPAVPMTLQGLLNEYQLGAALQASVRQHQGQQVLDFQLIFADGRQQQGSISYPSLAASSEAVAQQLQRLLQPDMPAQPTMPKAQDPVAATAMAEGISALQHQGAQQAQRYFTASQVIEPENIWIQALTAHAQVLTGDWHQAEQQLLKLAQQTVPTMLSAYVHYWLAELRWRQGVDAAQIRPLLEKTLALARQSQDQERIVATYQLESRLAWQQNDWQAHHLAIEKMQQHLPPRTHTAMHADSLFYRGNPAEVGLERSPLNDLQHNAQHLQQALNLYQQLGQTPDIVASQFALARNFSLPLEQRQQHLQQALDGYQQLRYPYELMQVQLYAGYFHMQLHQGDIAEQYFLQATELANQLGSHHWQQVGHFYQSFALLDQGLDQQQRGGHSQRPEFLHQAISAFEQYLAGEHNPYWHAAARIFLGWAHNDLGNYEQAASLFAQAYEQNQRLNMPVSAAYADFSWMYAQLQMQQPQAVIERAAERAPSTRLQARYLARAWHETGNNQQAAQVLAEFAERYPQQWQAADEQRLNDYRRTAQPSVLAAELMPHLVYCESDWELPELSQLLSR</sequence>
<keyword evidence="1 3" id="KW-0238">DNA-binding</keyword>
<dbReference type="SUPFAM" id="SSF48452">
    <property type="entry name" value="TPR-like"/>
    <property type="match status" value="1"/>
</dbReference>
<dbReference type="CDD" id="cd00383">
    <property type="entry name" value="trans_reg_C"/>
    <property type="match status" value="1"/>
</dbReference>
<dbReference type="PROSITE" id="PS51755">
    <property type="entry name" value="OMPR_PHOB"/>
    <property type="match status" value="1"/>
</dbReference>
<dbReference type="SMART" id="SM00862">
    <property type="entry name" value="Trans_reg_C"/>
    <property type="match status" value="1"/>
</dbReference>
<dbReference type="RefSeq" id="WP_094059888.1">
    <property type="nucleotide sequence ID" value="NZ_CP022530.1"/>
</dbReference>
<protein>
    <recommendedName>
        <fullName evidence="5">OmpR/PhoB-type domain-containing protein</fullName>
    </recommendedName>
</protein>
<dbReference type="GO" id="GO:0003677">
    <property type="term" value="F:DNA binding"/>
    <property type="evidence" value="ECO:0007669"/>
    <property type="project" value="UniProtKB-UniRule"/>
</dbReference>
<organism evidence="6 7">
    <name type="scientific">Bacterioplanes sanyensis</name>
    <dbReference type="NCBI Taxonomy" id="1249553"/>
    <lineage>
        <taxon>Bacteria</taxon>
        <taxon>Pseudomonadati</taxon>
        <taxon>Pseudomonadota</taxon>
        <taxon>Gammaproteobacteria</taxon>
        <taxon>Oceanospirillales</taxon>
        <taxon>Oceanospirillaceae</taxon>
        <taxon>Bacterioplanes</taxon>
    </lineage>
</organism>
<dbReference type="Proteomes" id="UP000202440">
    <property type="component" value="Chromosome"/>
</dbReference>
<dbReference type="Gene3D" id="1.25.40.10">
    <property type="entry name" value="Tetratricopeptide repeat domain"/>
    <property type="match status" value="2"/>
</dbReference>
<dbReference type="PROSITE" id="PS50005">
    <property type="entry name" value="TPR"/>
    <property type="match status" value="1"/>
</dbReference>
<dbReference type="InterPro" id="IPR036388">
    <property type="entry name" value="WH-like_DNA-bd_sf"/>
</dbReference>
<dbReference type="InterPro" id="IPR016032">
    <property type="entry name" value="Sig_transdc_resp-reg_C-effctor"/>
</dbReference>
<dbReference type="InterPro" id="IPR001867">
    <property type="entry name" value="OmpR/PhoB-type_DNA-bd"/>
</dbReference>
<keyword evidence="2" id="KW-0802">TPR repeat</keyword>
<gene>
    <name evidence="6" type="ORF">CHH28_08415</name>
</gene>
<feature type="DNA-binding region" description="OmpR/PhoB-type" evidence="3">
    <location>
        <begin position="1"/>
        <end position="99"/>
    </location>
</feature>
<dbReference type="OrthoDB" id="6113168at2"/>
<dbReference type="EMBL" id="CP022530">
    <property type="protein sequence ID" value="ASP38702.1"/>
    <property type="molecule type" value="Genomic_DNA"/>
</dbReference>
<evidence type="ECO:0000256" key="3">
    <source>
        <dbReference type="PROSITE-ProRule" id="PRU01091"/>
    </source>
</evidence>
<dbReference type="Gene3D" id="1.10.10.10">
    <property type="entry name" value="Winged helix-like DNA-binding domain superfamily/Winged helix DNA-binding domain"/>
    <property type="match status" value="1"/>
</dbReference>
<accession>A0A222FJ78</accession>
<evidence type="ECO:0000256" key="1">
    <source>
        <dbReference type="ARBA" id="ARBA00023125"/>
    </source>
</evidence>
<feature type="domain" description="OmpR/PhoB-type" evidence="5">
    <location>
        <begin position="1"/>
        <end position="99"/>
    </location>
</feature>
<feature type="region of interest" description="Disordered" evidence="4">
    <location>
        <begin position="108"/>
        <end position="158"/>
    </location>
</feature>
<proteinExistence type="predicted"/>
<keyword evidence="7" id="KW-1185">Reference proteome</keyword>
<dbReference type="InterPro" id="IPR011990">
    <property type="entry name" value="TPR-like_helical_dom_sf"/>
</dbReference>
<dbReference type="SUPFAM" id="SSF46894">
    <property type="entry name" value="C-terminal effector domain of the bipartite response regulators"/>
    <property type="match status" value="1"/>
</dbReference>
<feature type="repeat" description="TPR" evidence="2">
    <location>
        <begin position="675"/>
        <end position="708"/>
    </location>
</feature>
<reference evidence="6 7" key="1">
    <citation type="submission" date="2017-07" db="EMBL/GenBank/DDBJ databases">
        <title>Annotated genome sequence of Bacterioplanes sanyensis isolated from Red Sea.</title>
        <authorList>
            <person name="Rehman Z.U."/>
        </authorList>
    </citation>
    <scope>NUCLEOTIDE SEQUENCE [LARGE SCALE GENOMIC DNA]</scope>
    <source>
        <strain evidence="6 7">NV9</strain>
    </source>
</reference>